<dbReference type="SUPFAM" id="SSF53649">
    <property type="entry name" value="Alkaline phosphatase-like"/>
    <property type="match status" value="1"/>
</dbReference>
<dbReference type="InterPro" id="IPR017850">
    <property type="entry name" value="Alkaline_phosphatase_core_sf"/>
</dbReference>
<name>A0A5C6D449_9BACT</name>
<dbReference type="Gene3D" id="3.40.720.10">
    <property type="entry name" value="Alkaline Phosphatase, subunit A"/>
    <property type="match status" value="1"/>
</dbReference>
<dbReference type="OrthoDB" id="127333at2"/>
<organism evidence="1 2">
    <name type="scientific">Bythopirellula polymerisocia</name>
    <dbReference type="NCBI Taxonomy" id="2528003"/>
    <lineage>
        <taxon>Bacteria</taxon>
        <taxon>Pseudomonadati</taxon>
        <taxon>Planctomycetota</taxon>
        <taxon>Planctomycetia</taxon>
        <taxon>Pirellulales</taxon>
        <taxon>Lacipirellulaceae</taxon>
        <taxon>Bythopirellula</taxon>
    </lineage>
</organism>
<accession>A0A5C6D449</accession>
<sequence>MTMRSLPVVSRRDFFAKCGMGMGGLMLSGLQSDSALAAADQLATRTPHFPGKAKHVIHLFMNGGPSHLDTFDPKPILDKFAGKPLPYKNLGTERPTGGVLPSPFRFNRYGQSGIEVSELFPQVSQCIDDISVVRSMYADVPNHEPSLMLMNCGDGRLIRPSVGSWVTYGLGSANQNLPAFVSLCPGGYPIQESQNWQAGFLPGVYQATHIDTQHVTIDRLIENIENKRTAPSDQRRQLDLLFELNERHAAHRQHDSQLEAQINSFELAYRMQMEATDAFDVTRESQHIRDMYGPGVQGRQMLIARRLVERGVRFVQIWHGHGQPWDNHDDIAILHRKLAGECDQAIGALLADLKQRGLLDETLVLWGGEFGRTPVVELPKEGANAGKMNGRDHNHHGFTVWMAGGGIRGGYVHGSTDEFGFKVEEKPMHVHDLHATMLHCLGFDHERLTYRYAGRDFRLTDVHGQVVRELLV</sequence>
<reference evidence="1 2" key="1">
    <citation type="submission" date="2019-02" db="EMBL/GenBank/DDBJ databases">
        <title>Deep-cultivation of Planctomycetes and their phenomic and genomic characterization uncovers novel biology.</title>
        <authorList>
            <person name="Wiegand S."/>
            <person name="Jogler M."/>
            <person name="Boedeker C."/>
            <person name="Pinto D."/>
            <person name="Vollmers J."/>
            <person name="Rivas-Marin E."/>
            <person name="Kohn T."/>
            <person name="Peeters S.H."/>
            <person name="Heuer A."/>
            <person name="Rast P."/>
            <person name="Oberbeckmann S."/>
            <person name="Bunk B."/>
            <person name="Jeske O."/>
            <person name="Meyerdierks A."/>
            <person name="Storesund J.E."/>
            <person name="Kallscheuer N."/>
            <person name="Luecker S."/>
            <person name="Lage O.M."/>
            <person name="Pohl T."/>
            <person name="Merkel B.J."/>
            <person name="Hornburger P."/>
            <person name="Mueller R.-W."/>
            <person name="Bruemmer F."/>
            <person name="Labrenz M."/>
            <person name="Spormann A.M."/>
            <person name="Op Den Camp H."/>
            <person name="Overmann J."/>
            <person name="Amann R."/>
            <person name="Jetten M.S.M."/>
            <person name="Mascher T."/>
            <person name="Medema M.H."/>
            <person name="Devos D.P."/>
            <person name="Kaster A.-K."/>
            <person name="Ovreas L."/>
            <person name="Rohde M."/>
            <person name="Galperin M.Y."/>
            <person name="Jogler C."/>
        </authorList>
    </citation>
    <scope>NUCLEOTIDE SEQUENCE [LARGE SCALE GENOMIC DNA]</scope>
    <source>
        <strain evidence="1 2">Pla144</strain>
    </source>
</reference>
<evidence type="ECO:0008006" key="3">
    <source>
        <dbReference type="Google" id="ProtNLM"/>
    </source>
</evidence>
<proteinExistence type="predicted"/>
<evidence type="ECO:0000313" key="2">
    <source>
        <dbReference type="Proteomes" id="UP000318437"/>
    </source>
</evidence>
<dbReference type="InterPro" id="IPR006311">
    <property type="entry name" value="TAT_signal"/>
</dbReference>
<comment type="caution">
    <text evidence="1">The sequence shown here is derived from an EMBL/GenBank/DDBJ whole genome shotgun (WGS) entry which is preliminary data.</text>
</comment>
<dbReference type="Proteomes" id="UP000318437">
    <property type="component" value="Unassembled WGS sequence"/>
</dbReference>
<protein>
    <recommendedName>
        <fullName evidence="3">Sulfatase</fullName>
    </recommendedName>
</protein>
<dbReference type="Pfam" id="PF07394">
    <property type="entry name" value="DUF1501"/>
    <property type="match status" value="1"/>
</dbReference>
<gene>
    <name evidence="1" type="ORF">Pla144_08120</name>
</gene>
<evidence type="ECO:0000313" key="1">
    <source>
        <dbReference type="EMBL" id="TWU30026.1"/>
    </source>
</evidence>
<dbReference type="PROSITE" id="PS51318">
    <property type="entry name" value="TAT"/>
    <property type="match status" value="1"/>
</dbReference>
<dbReference type="PANTHER" id="PTHR43737:SF1">
    <property type="entry name" value="DUF1501 DOMAIN-CONTAINING PROTEIN"/>
    <property type="match status" value="1"/>
</dbReference>
<dbReference type="PANTHER" id="PTHR43737">
    <property type="entry name" value="BLL7424 PROTEIN"/>
    <property type="match status" value="1"/>
</dbReference>
<dbReference type="AlphaFoldDB" id="A0A5C6D449"/>
<dbReference type="InterPro" id="IPR010869">
    <property type="entry name" value="DUF1501"/>
</dbReference>
<dbReference type="RefSeq" id="WP_146447964.1">
    <property type="nucleotide sequence ID" value="NZ_SJPS01000001.1"/>
</dbReference>
<dbReference type="EMBL" id="SJPS01000001">
    <property type="protein sequence ID" value="TWU30026.1"/>
    <property type="molecule type" value="Genomic_DNA"/>
</dbReference>
<keyword evidence="2" id="KW-1185">Reference proteome</keyword>